<dbReference type="InterPro" id="IPR018490">
    <property type="entry name" value="cNMP-bd_dom_sf"/>
</dbReference>
<dbReference type="PROSITE" id="PS51063">
    <property type="entry name" value="HTH_CRP_2"/>
    <property type="match status" value="1"/>
</dbReference>
<proteinExistence type="predicted"/>
<dbReference type="GO" id="GO:0005829">
    <property type="term" value="C:cytosol"/>
    <property type="evidence" value="ECO:0007669"/>
    <property type="project" value="TreeGrafter"/>
</dbReference>
<keyword evidence="1" id="KW-0805">Transcription regulation</keyword>
<dbReference type="Gene3D" id="2.60.120.10">
    <property type="entry name" value="Jelly Rolls"/>
    <property type="match status" value="1"/>
</dbReference>
<organism evidence="6 7">
    <name type="scientific">Megasphaera stantonii</name>
    <dbReference type="NCBI Taxonomy" id="2144175"/>
    <lineage>
        <taxon>Bacteria</taxon>
        <taxon>Bacillati</taxon>
        <taxon>Bacillota</taxon>
        <taxon>Negativicutes</taxon>
        <taxon>Veillonellales</taxon>
        <taxon>Veillonellaceae</taxon>
        <taxon>Megasphaera</taxon>
    </lineage>
</organism>
<gene>
    <name evidence="6" type="ORF">DKB62_09430</name>
</gene>
<dbReference type="SUPFAM" id="SSF46785">
    <property type="entry name" value="Winged helix' DNA-binding domain"/>
    <property type="match status" value="1"/>
</dbReference>
<dbReference type="Proteomes" id="UP000254337">
    <property type="component" value="Chromosome"/>
</dbReference>
<dbReference type="Pfam" id="PF00027">
    <property type="entry name" value="cNMP_binding"/>
    <property type="match status" value="1"/>
</dbReference>
<dbReference type="CDD" id="cd00038">
    <property type="entry name" value="CAP_ED"/>
    <property type="match status" value="1"/>
</dbReference>
<dbReference type="SUPFAM" id="SSF51206">
    <property type="entry name" value="cAMP-binding domain-like"/>
    <property type="match status" value="1"/>
</dbReference>
<dbReference type="InterPro" id="IPR000595">
    <property type="entry name" value="cNMP-bd_dom"/>
</dbReference>
<dbReference type="InterPro" id="IPR014710">
    <property type="entry name" value="RmlC-like_jellyroll"/>
</dbReference>
<evidence type="ECO:0000256" key="3">
    <source>
        <dbReference type="ARBA" id="ARBA00023163"/>
    </source>
</evidence>
<evidence type="ECO:0000259" key="5">
    <source>
        <dbReference type="PROSITE" id="PS51063"/>
    </source>
</evidence>
<feature type="domain" description="HTH crp-type" evidence="5">
    <location>
        <begin position="156"/>
        <end position="224"/>
    </location>
</feature>
<name>A0A346B0X1_9FIRM</name>
<evidence type="ECO:0000256" key="2">
    <source>
        <dbReference type="ARBA" id="ARBA00023125"/>
    </source>
</evidence>
<dbReference type="AlphaFoldDB" id="A0A346B0X1"/>
<dbReference type="OrthoDB" id="3176638at2"/>
<dbReference type="GO" id="GO:0003700">
    <property type="term" value="F:DNA-binding transcription factor activity"/>
    <property type="evidence" value="ECO:0007669"/>
    <property type="project" value="TreeGrafter"/>
</dbReference>
<dbReference type="InterPro" id="IPR050397">
    <property type="entry name" value="Env_Response_Regulators"/>
</dbReference>
<evidence type="ECO:0000313" key="7">
    <source>
        <dbReference type="Proteomes" id="UP000254337"/>
    </source>
</evidence>
<dbReference type="InterPro" id="IPR012318">
    <property type="entry name" value="HTH_CRP"/>
</dbReference>
<dbReference type="SMART" id="SM00100">
    <property type="entry name" value="cNMP"/>
    <property type="match status" value="1"/>
</dbReference>
<sequence length="225" mass="25805">MKLQYFLPVIQHSELFAHIGTEDIGKLLDAMDIYKKKYKKGNFIFYAGDTIEQIGIVLSGTVHILQEDYWGNRNILSQVRPGSLFGEAFACLSDVKSTVDVVALDDTEVMFINVNSIIHAGQVLTKAQERVALNLLAIMARRNMQLTQKIRYMSQRSTRQKLMFYLSEEALRQESSSFTLPFNRQQLADFLSVDRSAMSAELSRMKKDGLIDYYKDKFILKEPQV</sequence>
<protein>
    <submittedName>
        <fullName evidence="6">Crp/Fnr family transcriptional regulator</fullName>
    </submittedName>
</protein>
<evidence type="ECO:0000259" key="4">
    <source>
        <dbReference type="PROSITE" id="PS50042"/>
    </source>
</evidence>
<keyword evidence="7" id="KW-1185">Reference proteome</keyword>
<dbReference type="Pfam" id="PF13545">
    <property type="entry name" value="HTH_Crp_2"/>
    <property type="match status" value="1"/>
</dbReference>
<dbReference type="EMBL" id="CP029462">
    <property type="protein sequence ID" value="AXL21764.1"/>
    <property type="molecule type" value="Genomic_DNA"/>
</dbReference>
<dbReference type="PROSITE" id="PS50042">
    <property type="entry name" value="CNMP_BINDING_3"/>
    <property type="match status" value="1"/>
</dbReference>
<reference evidence="6 7" key="1">
    <citation type="submission" date="2018-05" db="EMBL/GenBank/DDBJ databases">
        <title>Complete genome sequence of Megasphaera sp. AJH120T, isolated from the ceca of a chicken.</title>
        <authorList>
            <person name="Maki J."/>
            <person name="Looft T."/>
        </authorList>
    </citation>
    <scope>NUCLEOTIDE SEQUENCE [LARGE SCALE GENOMIC DNA]</scope>
    <source>
        <strain evidence="6 7">AJH120</strain>
    </source>
</reference>
<keyword evidence="2" id="KW-0238">DNA-binding</keyword>
<evidence type="ECO:0000313" key="6">
    <source>
        <dbReference type="EMBL" id="AXL21764.1"/>
    </source>
</evidence>
<dbReference type="PANTHER" id="PTHR24567">
    <property type="entry name" value="CRP FAMILY TRANSCRIPTIONAL REGULATORY PROTEIN"/>
    <property type="match status" value="1"/>
</dbReference>
<dbReference type="PANTHER" id="PTHR24567:SF58">
    <property type="entry name" value="CYCLIC AMP-BINDING REGULATORY PROTEIN"/>
    <property type="match status" value="1"/>
</dbReference>
<evidence type="ECO:0000256" key="1">
    <source>
        <dbReference type="ARBA" id="ARBA00023015"/>
    </source>
</evidence>
<keyword evidence="3" id="KW-0804">Transcription</keyword>
<accession>A0A346B0X1</accession>
<feature type="domain" description="Cyclic nucleotide-binding" evidence="4">
    <location>
        <begin position="15"/>
        <end position="113"/>
    </location>
</feature>
<dbReference type="KEGG" id="meg:DKB62_09430"/>
<dbReference type="GO" id="GO:0003677">
    <property type="term" value="F:DNA binding"/>
    <property type="evidence" value="ECO:0007669"/>
    <property type="project" value="UniProtKB-KW"/>
</dbReference>
<dbReference type="InterPro" id="IPR036390">
    <property type="entry name" value="WH_DNA-bd_sf"/>
</dbReference>